<dbReference type="RefSeq" id="WP_344122932.1">
    <property type="nucleotide sequence ID" value="NZ_BAAABW010000031.1"/>
</dbReference>
<evidence type="ECO:0000313" key="2">
    <source>
        <dbReference type="Proteomes" id="UP001500063"/>
    </source>
</evidence>
<dbReference type="EMBL" id="BAAABW010000031">
    <property type="protein sequence ID" value="GAA0374026.1"/>
    <property type="molecule type" value="Genomic_DNA"/>
</dbReference>
<proteinExistence type="predicted"/>
<organism evidence="1 2">
    <name type="scientific">Streptomyces blastmyceticus</name>
    <dbReference type="NCBI Taxonomy" id="68180"/>
    <lineage>
        <taxon>Bacteria</taxon>
        <taxon>Bacillati</taxon>
        <taxon>Actinomycetota</taxon>
        <taxon>Actinomycetes</taxon>
        <taxon>Kitasatosporales</taxon>
        <taxon>Streptomycetaceae</taxon>
        <taxon>Streptomyces</taxon>
    </lineage>
</organism>
<dbReference type="Proteomes" id="UP001500063">
    <property type="component" value="Unassembled WGS sequence"/>
</dbReference>
<sequence length="76" mass="8303">MAKFTPGGARGSHEVEVHDVNFSEEEWSRFRAASPAKFLKEISEANGDEVNHLLVDARLLLDDGAATIHRGPVTDS</sequence>
<name>A0ABP3HLY7_9ACTN</name>
<accession>A0ABP3HLY7</accession>
<reference evidence="2" key="1">
    <citation type="journal article" date="2019" name="Int. J. Syst. Evol. Microbiol.">
        <title>The Global Catalogue of Microorganisms (GCM) 10K type strain sequencing project: providing services to taxonomists for standard genome sequencing and annotation.</title>
        <authorList>
            <consortium name="The Broad Institute Genomics Platform"/>
            <consortium name="The Broad Institute Genome Sequencing Center for Infectious Disease"/>
            <person name="Wu L."/>
            <person name="Ma J."/>
        </authorList>
    </citation>
    <scope>NUCLEOTIDE SEQUENCE [LARGE SCALE GENOMIC DNA]</scope>
    <source>
        <strain evidence="2">JCM 4565</strain>
    </source>
</reference>
<keyword evidence="2" id="KW-1185">Reference proteome</keyword>
<comment type="caution">
    <text evidence="1">The sequence shown here is derived from an EMBL/GenBank/DDBJ whole genome shotgun (WGS) entry which is preliminary data.</text>
</comment>
<protein>
    <submittedName>
        <fullName evidence="1">Uncharacterized protein</fullName>
    </submittedName>
</protein>
<gene>
    <name evidence="1" type="ORF">GCM10010319_60660</name>
</gene>
<evidence type="ECO:0000313" key="1">
    <source>
        <dbReference type="EMBL" id="GAA0374026.1"/>
    </source>
</evidence>